<dbReference type="KEGG" id="slt:Slit_1820"/>
<dbReference type="AlphaFoldDB" id="D5CSW3"/>
<dbReference type="eggNOG" id="COG4191">
    <property type="taxonomic scope" value="Bacteria"/>
</dbReference>
<dbReference type="InterPro" id="IPR000700">
    <property type="entry name" value="PAS-assoc_C"/>
</dbReference>
<dbReference type="PROSITE" id="PS50113">
    <property type="entry name" value="PAC"/>
    <property type="match status" value="1"/>
</dbReference>
<keyword evidence="12 23" id="KW-0418">Kinase</keyword>
<evidence type="ECO:0000256" key="2">
    <source>
        <dbReference type="ARBA" id="ARBA00001966"/>
    </source>
</evidence>
<dbReference type="Gene3D" id="1.20.5.1930">
    <property type="match status" value="1"/>
</dbReference>
<keyword evidence="15" id="KW-0902">Two-component regulatory system</keyword>
<evidence type="ECO:0000256" key="6">
    <source>
        <dbReference type="ARBA" id="ARBA00022485"/>
    </source>
</evidence>
<dbReference type="HOGENOM" id="CLU_396844_0_0_4"/>
<evidence type="ECO:0000256" key="19">
    <source>
        <dbReference type="SAM" id="Coils"/>
    </source>
</evidence>
<dbReference type="GO" id="GO:0046872">
    <property type="term" value="F:metal ion binding"/>
    <property type="evidence" value="ECO:0007669"/>
    <property type="project" value="UniProtKB-KW"/>
</dbReference>
<gene>
    <name evidence="23" type="ordered locus">Slit_1820</name>
</gene>
<dbReference type="eggNOG" id="COG4585">
    <property type="taxonomic scope" value="Bacteria"/>
</dbReference>
<keyword evidence="8" id="KW-0597">Phosphoprotein</keyword>
<feature type="coiled-coil region" evidence="19">
    <location>
        <begin position="157"/>
        <end position="223"/>
    </location>
</feature>
<dbReference type="InterPro" id="IPR004358">
    <property type="entry name" value="Sig_transdc_His_kin-like_C"/>
</dbReference>
<dbReference type="Proteomes" id="UP000001625">
    <property type="component" value="Chromosome"/>
</dbReference>
<comment type="catalytic activity">
    <reaction evidence="1">
        <text>ATP + protein L-histidine = ADP + protein N-phospho-L-histidine.</text>
        <dbReference type="EC" id="2.7.13.3"/>
    </reaction>
</comment>
<keyword evidence="14" id="KW-0408">Iron</keyword>
<comment type="function">
    <text evidence="17">Member of the two-component regulatory system NreB/NreC involved in the control of dissimilatory nitrate/nitrite reduction in response to oxygen. NreB functions as a direct oxygen sensor histidine kinase which is autophosphorylated, in the absence of oxygen, probably at the conserved histidine residue, and transfers its phosphate group probably to a conserved aspartate residue of NreC. NreB/NreC activates the expression of the nitrate (narGHJI) and nitrite (nir) reductase operons, as well as the putative nitrate transporter gene narT.</text>
</comment>
<dbReference type="SUPFAM" id="SSF55785">
    <property type="entry name" value="PYP-like sensor domain (PAS domain)"/>
    <property type="match status" value="3"/>
</dbReference>
<dbReference type="EC" id="2.7.13.3" evidence="4"/>
<evidence type="ECO:0000256" key="11">
    <source>
        <dbReference type="ARBA" id="ARBA00022741"/>
    </source>
</evidence>
<protein>
    <recommendedName>
        <fullName evidence="5">Oxygen sensor histidine kinase NreB</fullName>
        <ecNumber evidence="4">2.7.13.3</ecNumber>
    </recommendedName>
    <alternativeName>
        <fullName evidence="18">Nitrogen regulation protein B</fullName>
    </alternativeName>
</protein>
<evidence type="ECO:0000256" key="17">
    <source>
        <dbReference type="ARBA" id="ARBA00024827"/>
    </source>
</evidence>
<evidence type="ECO:0000256" key="7">
    <source>
        <dbReference type="ARBA" id="ARBA00022490"/>
    </source>
</evidence>
<dbReference type="InterPro" id="IPR013767">
    <property type="entry name" value="PAS_fold"/>
</dbReference>
<dbReference type="InterPro" id="IPR005467">
    <property type="entry name" value="His_kinase_dom"/>
</dbReference>
<dbReference type="STRING" id="580332.Slit_1820"/>
<dbReference type="GO" id="GO:0016020">
    <property type="term" value="C:membrane"/>
    <property type="evidence" value="ECO:0007669"/>
    <property type="project" value="InterPro"/>
</dbReference>
<evidence type="ECO:0000256" key="12">
    <source>
        <dbReference type="ARBA" id="ARBA00022777"/>
    </source>
</evidence>
<comment type="cofactor">
    <cofactor evidence="2">
        <name>[4Fe-4S] cluster</name>
        <dbReference type="ChEBI" id="CHEBI:49883"/>
    </cofactor>
</comment>
<evidence type="ECO:0000313" key="24">
    <source>
        <dbReference type="Proteomes" id="UP000001625"/>
    </source>
</evidence>
<dbReference type="CDD" id="cd00130">
    <property type="entry name" value="PAS"/>
    <property type="match status" value="2"/>
</dbReference>
<evidence type="ECO:0000259" key="20">
    <source>
        <dbReference type="PROSITE" id="PS50109"/>
    </source>
</evidence>
<dbReference type="EMBL" id="CP001965">
    <property type="protein sequence ID" value="ADE12049.1"/>
    <property type="molecule type" value="Genomic_DNA"/>
</dbReference>
<evidence type="ECO:0000256" key="9">
    <source>
        <dbReference type="ARBA" id="ARBA00022679"/>
    </source>
</evidence>
<organism evidence="23 24">
    <name type="scientific">Sideroxydans lithotrophicus (strain ES-1)</name>
    <dbReference type="NCBI Taxonomy" id="580332"/>
    <lineage>
        <taxon>Bacteria</taxon>
        <taxon>Pseudomonadati</taxon>
        <taxon>Pseudomonadota</taxon>
        <taxon>Betaproteobacteria</taxon>
        <taxon>Nitrosomonadales</taxon>
        <taxon>Gallionellaceae</taxon>
        <taxon>Sideroxydans</taxon>
    </lineage>
</organism>
<dbReference type="SUPFAM" id="SSF55874">
    <property type="entry name" value="ATPase domain of HSP90 chaperone/DNA topoisomerase II/histidine kinase"/>
    <property type="match status" value="1"/>
</dbReference>
<evidence type="ECO:0000256" key="10">
    <source>
        <dbReference type="ARBA" id="ARBA00022723"/>
    </source>
</evidence>
<dbReference type="InterPro" id="IPR035965">
    <property type="entry name" value="PAS-like_dom_sf"/>
</dbReference>
<keyword evidence="24" id="KW-1185">Reference proteome</keyword>
<dbReference type="SMART" id="SM00091">
    <property type="entry name" value="PAS"/>
    <property type="match status" value="3"/>
</dbReference>
<dbReference type="InterPro" id="IPR050482">
    <property type="entry name" value="Sensor_HK_TwoCompSys"/>
</dbReference>
<dbReference type="InterPro" id="IPR001610">
    <property type="entry name" value="PAC"/>
</dbReference>
<keyword evidence="11" id="KW-0547">Nucleotide-binding</keyword>
<evidence type="ECO:0000256" key="3">
    <source>
        <dbReference type="ARBA" id="ARBA00004496"/>
    </source>
</evidence>
<evidence type="ECO:0000259" key="21">
    <source>
        <dbReference type="PROSITE" id="PS50112"/>
    </source>
</evidence>
<dbReference type="PROSITE" id="PS50109">
    <property type="entry name" value="HIS_KIN"/>
    <property type="match status" value="1"/>
</dbReference>
<dbReference type="Pfam" id="PF02518">
    <property type="entry name" value="HATPase_c"/>
    <property type="match status" value="1"/>
</dbReference>
<dbReference type="GO" id="GO:0000155">
    <property type="term" value="F:phosphorelay sensor kinase activity"/>
    <property type="evidence" value="ECO:0007669"/>
    <property type="project" value="InterPro"/>
</dbReference>
<dbReference type="Pfam" id="PF13426">
    <property type="entry name" value="PAS_9"/>
    <property type="match status" value="1"/>
</dbReference>
<feature type="domain" description="PAS" evidence="21">
    <location>
        <begin position="334"/>
        <end position="386"/>
    </location>
</feature>
<feature type="domain" description="Histidine kinase" evidence="20">
    <location>
        <begin position="591"/>
        <end position="685"/>
    </location>
</feature>
<keyword evidence="19" id="KW-0175">Coiled coil</keyword>
<evidence type="ECO:0000256" key="8">
    <source>
        <dbReference type="ARBA" id="ARBA00022553"/>
    </source>
</evidence>
<evidence type="ECO:0000256" key="15">
    <source>
        <dbReference type="ARBA" id="ARBA00023012"/>
    </source>
</evidence>
<accession>D5CSW3</accession>
<dbReference type="SMART" id="SM00086">
    <property type="entry name" value="PAC"/>
    <property type="match status" value="2"/>
</dbReference>
<dbReference type="InterPro" id="IPR036890">
    <property type="entry name" value="HATPase_C_sf"/>
</dbReference>
<dbReference type="PRINTS" id="PR00344">
    <property type="entry name" value="BCTRLSENSOR"/>
</dbReference>
<evidence type="ECO:0000256" key="1">
    <source>
        <dbReference type="ARBA" id="ARBA00000085"/>
    </source>
</evidence>
<dbReference type="GO" id="GO:0005737">
    <property type="term" value="C:cytoplasm"/>
    <property type="evidence" value="ECO:0007669"/>
    <property type="project" value="UniProtKB-SubCell"/>
</dbReference>
<keyword evidence="9 23" id="KW-0808">Transferase</keyword>
<keyword evidence="10" id="KW-0479">Metal-binding</keyword>
<dbReference type="RefSeq" id="WP_013029947.1">
    <property type="nucleotide sequence ID" value="NC_013959.1"/>
</dbReference>
<evidence type="ECO:0000256" key="16">
    <source>
        <dbReference type="ARBA" id="ARBA00023014"/>
    </source>
</evidence>
<evidence type="ECO:0000256" key="13">
    <source>
        <dbReference type="ARBA" id="ARBA00022840"/>
    </source>
</evidence>
<keyword evidence="6" id="KW-0004">4Fe-4S</keyword>
<evidence type="ECO:0000256" key="5">
    <source>
        <dbReference type="ARBA" id="ARBA00017322"/>
    </source>
</evidence>
<dbReference type="GO" id="GO:0051539">
    <property type="term" value="F:4 iron, 4 sulfur cluster binding"/>
    <property type="evidence" value="ECO:0007669"/>
    <property type="project" value="UniProtKB-KW"/>
</dbReference>
<dbReference type="InterPro" id="IPR000014">
    <property type="entry name" value="PAS"/>
</dbReference>
<evidence type="ECO:0000256" key="4">
    <source>
        <dbReference type="ARBA" id="ARBA00012438"/>
    </source>
</evidence>
<evidence type="ECO:0000256" key="14">
    <source>
        <dbReference type="ARBA" id="ARBA00023004"/>
    </source>
</evidence>
<dbReference type="NCBIfam" id="TIGR00229">
    <property type="entry name" value="sensory_box"/>
    <property type="match status" value="2"/>
</dbReference>
<comment type="subcellular location">
    <subcellularLocation>
        <location evidence="3">Cytoplasm</location>
    </subcellularLocation>
</comment>
<dbReference type="Pfam" id="PF00989">
    <property type="entry name" value="PAS"/>
    <property type="match status" value="1"/>
</dbReference>
<evidence type="ECO:0000259" key="22">
    <source>
        <dbReference type="PROSITE" id="PS50113"/>
    </source>
</evidence>
<dbReference type="SMART" id="SM00387">
    <property type="entry name" value="HATPase_c"/>
    <property type="match status" value="1"/>
</dbReference>
<dbReference type="eggNOG" id="COG3283">
    <property type="taxonomic scope" value="Bacteria"/>
</dbReference>
<dbReference type="InterPro" id="IPR003594">
    <property type="entry name" value="HATPase_dom"/>
</dbReference>
<evidence type="ECO:0000256" key="18">
    <source>
        <dbReference type="ARBA" id="ARBA00030800"/>
    </source>
</evidence>
<dbReference type="PROSITE" id="PS50112">
    <property type="entry name" value="PAS"/>
    <property type="match status" value="2"/>
</dbReference>
<dbReference type="PANTHER" id="PTHR24421:SF10">
    <property type="entry name" value="NITRATE_NITRITE SENSOR PROTEIN NARQ"/>
    <property type="match status" value="1"/>
</dbReference>
<dbReference type="PANTHER" id="PTHR24421">
    <property type="entry name" value="NITRATE/NITRITE SENSOR PROTEIN NARX-RELATED"/>
    <property type="match status" value="1"/>
</dbReference>
<dbReference type="GO" id="GO:0005524">
    <property type="term" value="F:ATP binding"/>
    <property type="evidence" value="ECO:0007669"/>
    <property type="project" value="UniProtKB-KW"/>
</dbReference>
<feature type="domain" description="PAS" evidence="21">
    <location>
        <begin position="209"/>
        <end position="279"/>
    </location>
</feature>
<dbReference type="Gene3D" id="3.30.450.20">
    <property type="entry name" value="PAS domain"/>
    <property type="match status" value="3"/>
</dbReference>
<dbReference type="CDD" id="cd16917">
    <property type="entry name" value="HATPase_UhpB-NarQ-NarX-like"/>
    <property type="match status" value="1"/>
</dbReference>
<feature type="domain" description="PAC" evidence="22">
    <location>
        <begin position="408"/>
        <end position="460"/>
    </location>
</feature>
<dbReference type="Gene3D" id="3.30.565.10">
    <property type="entry name" value="Histidine kinase-like ATPase, C-terminal domain"/>
    <property type="match status" value="1"/>
</dbReference>
<dbReference type="Pfam" id="PF07730">
    <property type="entry name" value="HisKA_3"/>
    <property type="match status" value="1"/>
</dbReference>
<keyword evidence="16" id="KW-0411">Iron-sulfur</keyword>
<dbReference type="GO" id="GO:0006355">
    <property type="term" value="P:regulation of DNA-templated transcription"/>
    <property type="evidence" value="ECO:0007669"/>
    <property type="project" value="InterPro"/>
</dbReference>
<keyword evidence="7" id="KW-0963">Cytoplasm</keyword>
<dbReference type="InterPro" id="IPR011712">
    <property type="entry name" value="Sig_transdc_His_kin_sub3_dim/P"/>
</dbReference>
<evidence type="ECO:0000313" key="23">
    <source>
        <dbReference type="EMBL" id="ADE12049.1"/>
    </source>
</evidence>
<reference evidence="23 24" key="1">
    <citation type="submission" date="2010-03" db="EMBL/GenBank/DDBJ databases">
        <title>Complete sequence of Sideroxydans lithotrophicus ES-1.</title>
        <authorList>
            <consortium name="US DOE Joint Genome Institute"/>
            <person name="Lucas S."/>
            <person name="Copeland A."/>
            <person name="Lapidus A."/>
            <person name="Cheng J.-F."/>
            <person name="Bruce D."/>
            <person name="Goodwin L."/>
            <person name="Pitluck S."/>
            <person name="Munk A.C."/>
            <person name="Detter J.C."/>
            <person name="Han C."/>
            <person name="Tapia R."/>
            <person name="Larimer F."/>
            <person name="Land M."/>
            <person name="Hauser L."/>
            <person name="Kyrpides N."/>
            <person name="Ivanova N."/>
            <person name="Emerson D."/>
            <person name="Woyke T."/>
        </authorList>
    </citation>
    <scope>NUCLEOTIDE SEQUENCE [LARGE SCALE GENOMIC DNA]</scope>
    <source>
        <strain evidence="23 24">ES-1</strain>
    </source>
</reference>
<dbReference type="GO" id="GO:0046983">
    <property type="term" value="F:protein dimerization activity"/>
    <property type="evidence" value="ECO:0007669"/>
    <property type="project" value="InterPro"/>
</dbReference>
<keyword evidence="13" id="KW-0067">ATP-binding</keyword>
<sequence>MSHDTSHSTINVDAPQDNFPPPNCPFDDCRANRLGQTQQARLEWEFTADSIPQLIFLLDRDEHILRTNRTLEHWGLGQVVNAPGRKIHDLLHPDCKDTDCHLKHIWRYSAGNRAQNFAVEYQTEDKFLHRHLNLHFRFHHLPQDAEAGLIVAVISDISDVKLAETKLKNSKDELERRIEENTFALISTNIRLQQEIENHKRIEEKLEKNRAEYSQLVEAMEEGLVILDKQGAITYANRQFCNTLGYSLEEMIGHTLMNYVAAENRPALERHMAERAQGSVATYVANLAGVDGQKFWVKISPTLLNDQKGETTGSFAIIADEVNHLNVQQVLRETSIGIEDLYDNAPCGHYMLDNKDFFVTINTTKTKWLGYTKDEMIGKLRFQDLLTEASARQYASYYPRLKNVGHVRDLELELVRKDGSILPVLLSATAIRNADGQFMMSQAIVCDISYRSNAEQSLRESEHAKRMLTAQVLSAQEKERKRIANELHDGIGQTLSAIKFYVENAISKLNERTIDDSIRIFGNVIPKLQGAIEEMRRISMDLRPSMLDDIGTLATLSWFCRQFQGVYESFRIELLLDIKESDIQLPLRTAIFRIVQETMNNCAKYSQANCIHISLIKTCKEIELTVEDDGRGFDHAEVCARIANAGGGMGLVSMRERAELSGGTFSVESAKCRGTSVRVTWPFQESSPSPSTTA</sequence>
<name>D5CSW3_SIDLE</name>
<proteinExistence type="predicted"/>